<evidence type="ECO:0000313" key="2">
    <source>
        <dbReference type="EMBL" id="GIH99286.1"/>
    </source>
</evidence>
<reference evidence="2" key="1">
    <citation type="submission" date="2021-01" db="EMBL/GenBank/DDBJ databases">
        <title>Whole genome shotgun sequence of Planobispora takensis NBRC 109077.</title>
        <authorList>
            <person name="Komaki H."/>
            <person name="Tamura T."/>
        </authorList>
    </citation>
    <scope>NUCLEOTIDE SEQUENCE</scope>
    <source>
        <strain evidence="2">NBRC 109077</strain>
    </source>
</reference>
<dbReference type="RefSeq" id="WP_203873749.1">
    <property type="nucleotide sequence ID" value="NZ_BOOK01000007.1"/>
</dbReference>
<comment type="caution">
    <text evidence="2">The sequence shown here is derived from an EMBL/GenBank/DDBJ whole genome shotgun (WGS) entry which is preliminary data.</text>
</comment>
<protein>
    <submittedName>
        <fullName evidence="2">Uncharacterized protein</fullName>
    </submittedName>
</protein>
<feature type="compositionally biased region" description="Low complexity" evidence="1">
    <location>
        <begin position="30"/>
        <end position="51"/>
    </location>
</feature>
<proteinExistence type="predicted"/>
<feature type="region of interest" description="Disordered" evidence="1">
    <location>
        <begin position="165"/>
        <end position="186"/>
    </location>
</feature>
<feature type="region of interest" description="Disordered" evidence="1">
    <location>
        <begin position="30"/>
        <end position="61"/>
    </location>
</feature>
<evidence type="ECO:0000313" key="3">
    <source>
        <dbReference type="Proteomes" id="UP000634476"/>
    </source>
</evidence>
<dbReference type="AlphaFoldDB" id="A0A8J3WTV8"/>
<dbReference type="Proteomes" id="UP000634476">
    <property type="component" value="Unassembled WGS sequence"/>
</dbReference>
<evidence type="ECO:0000256" key="1">
    <source>
        <dbReference type="SAM" id="MobiDB-lite"/>
    </source>
</evidence>
<name>A0A8J3WTV8_9ACTN</name>
<organism evidence="2 3">
    <name type="scientific">Planobispora takensis</name>
    <dbReference type="NCBI Taxonomy" id="1367882"/>
    <lineage>
        <taxon>Bacteria</taxon>
        <taxon>Bacillati</taxon>
        <taxon>Actinomycetota</taxon>
        <taxon>Actinomycetes</taxon>
        <taxon>Streptosporangiales</taxon>
        <taxon>Streptosporangiaceae</taxon>
        <taxon>Planobispora</taxon>
    </lineage>
</organism>
<sequence>MNRTKRIAVVAGIGTAVAGGLVMPIAAWASEPAPTPSSSATTGSGTSSDTTRGGRHGDRGRMAAELAEALGLDEAKVTAALEKVRGAGRPSGTDKEAGREQMAEALAAELGVGADKITAALDTLRRQRSAEAEAELSERLKAAVTAGTLTQAEADAVLKAHKAGLLGGHHGGRHGGDATGDSGQTS</sequence>
<gene>
    <name evidence="2" type="ORF">Pta02_12950</name>
</gene>
<dbReference type="EMBL" id="BOOK01000007">
    <property type="protein sequence ID" value="GIH99286.1"/>
    <property type="molecule type" value="Genomic_DNA"/>
</dbReference>
<keyword evidence="3" id="KW-1185">Reference proteome</keyword>
<accession>A0A8J3WTV8</accession>